<sequence length="335" mass="33266">MLVAGCSGGGSSGTGLSSSAAKSGGGAAARGGTSNGARAGAQAAATPGAPRAAASPAAVSAAGTGNRVIVYSAEIQLRTKDVRGTADAAEQLAAKAGGYVSDAVVGDFDQVRRPGGAPDASPASSTPLSAPANASGTAAYLVLRVPAGRFDAAYGSLAGLGTVLDQERTADDVTQKVADVGSRVKSYQASIARLRGLLSHAGSVGDLTALESTLTQRESDLESLQQQQTALNAEAAMSTITVDLYQRATHAKPKAHHGASLGGAVGGGWHALTATAHGIALAAAAILPWLVVLVPLALIVLWLRRRGRAVAAARRAAARPRPDGEASNTPEDTAV</sequence>
<keyword evidence="6" id="KW-1185">Reference proteome</keyword>
<feature type="compositionally biased region" description="Gly residues" evidence="2">
    <location>
        <begin position="1"/>
        <end position="13"/>
    </location>
</feature>
<feature type="transmembrane region" description="Helical" evidence="3">
    <location>
        <begin position="279"/>
        <end position="303"/>
    </location>
</feature>
<evidence type="ECO:0000256" key="1">
    <source>
        <dbReference type="SAM" id="Coils"/>
    </source>
</evidence>
<dbReference type="STRING" id="1428644.BIV57_01350"/>
<feature type="coiled-coil region" evidence="1">
    <location>
        <begin position="207"/>
        <end position="234"/>
    </location>
</feature>
<keyword evidence="1" id="KW-0175">Coiled coil</keyword>
<dbReference type="Pfam" id="PF14257">
    <property type="entry name" value="DUF4349"/>
    <property type="match status" value="1"/>
</dbReference>
<evidence type="ECO:0000256" key="3">
    <source>
        <dbReference type="SAM" id="Phobius"/>
    </source>
</evidence>
<feature type="compositionally biased region" description="Low complexity" evidence="2">
    <location>
        <begin position="114"/>
        <end position="131"/>
    </location>
</feature>
<feature type="region of interest" description="Disordered" evidence="2">
    <location>
        <begin position="314"/>
        <end position="335"/>
    </location>
</feature>
<feature type="region of interest" description="Disordered" evidence="2">
    <location>
        <begin position="110"/>
        <end position="131"/>
    </location>
</feature>
<keyword evidence="3" id="KW-0812">Transmembrane</keyword>
<protein>
    <recommendedName>
        <fullName evidence="4">DUF4349 domain-containing protein</fullName>
    </recommendedName>
</protein>
<gene>
    <name evidence="5" type="ORF">BIV57_01350</name>
</gene>
<name>A0A1J7BKR4_9ACTN</name>
<keyword evidence="3" id="KW-0472">Membrane</keyword>
<dbReference type="EMBL" id="MLCF01000003">
    <property type="protein sequence ID" value="OIV39275.1"/>
    <property type="molecule type" value="Genomic_DNA"/>
</dbReference>
<dbReference type="InterPro" id="IPR025645">
    <property type="entry name" value="DUF4349"/>
</dbReference>
<feature type="compositionally biased region" description="Polar residues" evidence="2">
    <location>
        <begin position="326"/>
        <end position="335"/>
    </location>
</feature>
<feature type="region of interest" description="Disordered" evidence="2">
    <location>
        <begin position="1"/>
        <end position="48"/>
    </location>
</feature>
<feature type="domain" description="DUF4349" evidence="4">
    <location>
        <begin position="67"/>
        <end position="301"/>
    </location>
</feature>
<evidence type="ECO:0000256" key="2">
    <source>
        <dbReference type="SAM" id="MobiDB-lite"/>
    </source>
</evidence>
<dbReference type="AlphaFoldDB" id="A0A1J7BKR4"/>
<evidence type="ECO:0000313" key="6">
    <source>
        <dbReference type="Proteomes" id="UP000243342"/>
    </source>
</evidence>
<evidence type="ECO:0000313" key="5">
    <source>
        <dbReference type="EMBL" id="OIV39275.1"/>
    </source>
</evidence>
<evidence type="ECO:0000259" key="4">
    <source>
        <dbReference type="Pfam" id="PF14257"/>
    </source>
</evidence>
<dbReference type="Proteomes" id="UP000243342">
    <property type="component" value="Unassembled WGS sequence"/>
</dbReference>
<reference evidence="5 6" key="1">
    <citation type="submission" date="2016-10" db="EMBL/GenBank/DDBJ databases">
        <title>Genome sequence of Streptomyces gilvigriseus MUSC 26.</title>
        <authorList>
            <person name="Lee L.-H."/>
            <person name="Ser H.-L."/>
        </authorList>
    </citation>
    <scope>NUCLEOTIDE SEQUENCE [LARGE SCALE GENOMIC DNA]</scope>
    <source>
        <strain evidence="5 6">MUSC 26</strain>
    </source>
</reference>
<organism evidence="5 6">
    <name type="scientific">Mangrovactinospora gilvigrisea</name>
    <dbReference type="NCBI Taxonomy" id="1428644"/>
    <lineage>
        <taxon>Bacteria</taxon>
        <taxon>Bacillati</taxon>
        <taxon>Actinomycetota</taxon>
        <taxon>Actinomycetes</taxon>
        <taxon>Kitasatosporales</taxon>
        <taxon>Streptomycetaceae</taxon>
        <taxon>Mangrovactinospora</taxon>
    </lineage>
</organism>
<feature type="compositionally biased region" description="Low complexity" evidence="2">
    <location>
        <begin position="30"/>
        <end position="48"/>
    </location>
</feature>
<accession>A0A1J7BKR4</accession>
<keyword evidence="3" id="KW-1133">Transmembrane helix</keyword>
<comment type="caution">
    <text evidence="5">The sequence shown here is derived from an EMBL/GenBank/DDBJ whole genome shotgun (WGS) entry which is preliminary data.</text>
</comment>
<proteinExistence type="predicted"/>